<sequence>MGEGERVELVYRATAGEFREALRVAENASAAGRWGRRLLLASGVLGVLVGVLPMALGASADPRVAVMLGAAVLGLGVLPWWQARLVQRRAAARGEYRAVVDAWGVRVTHEEGSRLTGWPRMARYAETRRSFVLLGSGPKAPASILLPKRGADSPLDVERLRSILDRNLTRV</sequence>
<reference evidence="3" key="1">
    <citation type="journal article" date="2019" name="Int. J. Syst. Evol. Microbiol.">
        <title>The Global Catalogue of Microorganisms (GCM) 10K type strain sequencing project: providing services to taxonomists for standard genome sequencing and annotation.</title>
        <authorList>
            <consortium name="The Broad Institute Genomics Platform"/>
            <consortium name="The Broad Institute Genome Sequencing Center for Infectious Disease"/>
            <person name="Wu L."/>
            <person name="Ma J."/>
        </authorList>
    </citation>
    <scope>NUCLEOTIDE SEQUENCE [LARGE SCALE GENOMIC DNA]</scope>
    <source>
        <strain evidence="3">JCM 18409</strain>
    </source>
</reference>
<keyword evidence="1" id="KW-0472">Membrane</keyword>
<feature type="transmembrane region" description="Helical" evidence="1">
    <location>
        <begin position="38"/>
        <end position="58"/>
    </location>
</feature>
<protein>
    <recommendedName>
        <fullName evidence="4">YcxB family protein</fullName>
    </recommendedName>
</protein>
<name>A0ABP9IIU6_9ACTN</name>
<dbReference type="EMBL" id="BAABKB010000002">
    <property type="protein sequence ID" value="GAA4999209.1"/>
    <property type="molecule type" value="Genomic_DNA"/>
</dbReference>
<keyword evidence="1" id="KW-1133">Transmembrane helix</keyword>
<evidence type="ECO:0000313" key="3">
    <source>
        <dbReference type="Proteomes" id="UP001501759"/>
    </source>
</evidence>
<evidence type="ECO:0000313" key="2">
    <source>
        <dbReference type="EMBL" id="GAA4999209.1"/>
    </source>
</evidence>
<proteinExistence type="predicted"/>
<accession>A0ABP9IIU6</accession>
<dbReference type="RefSeq" id="WP_345642195.1">
    <property type="nucleotide sequence ID" value="NZ_BAABKB010000002.1"/>
</dbReference>
<evidence type="ECO:0008006" key="4">
    <source>
        <dbReference type="Google" id="ProtNLM"/>
    </source>
</evidence>
<keyword evidence="1" id="KW-0812">Transmembrane</keyword>
<comment type="caution">
    <text evidence="2">The sequence shown here is derived from an EMBL/GenBank/DDBJ whole genome shotgun (WGS) entry which is preliminary data.</text>
</comment>
<organism evidence="2 3">
    <name type="scientific">Streptomyces siamensis</name>
    <dbReference type="NCBI Taxonomy" id="1274986"/>
    <lineage>
        <taxon>Bacteria</taxon>
        <taxon>Bacillati</taxon>
        <taxon>Actinomycetota</taxon>
        <taxon>Actinomycetes</taxon>
        <taxon>Kitasatosporales</taxon>
        <taxon>Streptomycetaceae</taxon>
        <taxon>Streptomyces</taxon>
    </lineage>
</organism>
<dbReference type="Proteomes" id="UP001501759">
    <property type="component" value="Unassembled WGS sequence"/>
</dbReference>
<feature type="transmembrane region" description="Helical" evidence="1">
    <location>
        <begin position="64"/>
        <end position="81"/>
    </location>
</feature>
<keyword evidence="3" id="KW-1185">Reference proteome</keyword>
<gene>
    <name evidence="2" type="ORF">GCM10023335_11790</name>
</gene>
<evidence type="ECO:0000256" key="1">
    <source>
        <dbReference type="SAM" id="Phobius"/>
    </source>
</evidence>